<protein>
    <submittedName>
        <fullName evidence="1">Uncharacterized protein</fullName>
    </submittedName>
</protein>
<dbReference type="EMBL" id="JACGCI010000186">
    <property type="protein sequence ID" value="KAF6742386.1"/>
    <property type="molecule type" value="Genomic_DNA"/>
</dbReference>
<keyword evidence="2" id="KW-1185">Reference proteome</keyword>
<organism evidence="1 2">
    <name type="scientific">Ephemerocybe angulata</name>
    <dbReference type="NCBI Taxonomy" id="980116"/>
    <lineage>
        <taxon>Eukaryota</taxon>
        <taxon>Fungi</taxon>
        <taxon>Dikarya</taxon>
        <taxon>Basidiomycota</taxon>
        <taxon>Agaricomycotina</taxon>
        <taxon>Agaricomycetes</taxon>
        <taxon>Agaricomycetidae</taxon>
        <taxon>Agaricales</taxon>
        <taxon>Agaricineae</taxon>
        <taxon>Psathyrellaceae</taxon>
        <taxon>Ephemerocybe</taxon>
    </lineage>
</organism>
<comment type="caution">
    <text evidence="1">The sequence shown here is derived from an EMBL/GenBank/DDBJ whole genome shotgun (WGS) entry which is preliminary data.</text>
</comment>
<evidence type="ECO:0000313" key="1">
    <source>
        <dbReference type="EMBL" id="KAF6742386.1"/>
    </source>
</evidence>
<gene>
    <name evidence="1" type="ORF">DFP72DRAFT_830633</name>
</gene>
<name>A0A8H6LV81_9AGAR</name>
<sequence length="89" mass="10081">MHIRSFCRKAFLESSIQFLFLTTYEASDDMTIAALLTYLNAAMPVDKHEDFDTLEVVSYVMALMKEDEGRKSRAGRVVLLGDVVRLTST</sequence>
<accession>A0A8H6LV81</accession>
<dbReference type="OrthoDB" id="3270344at2759"/>
<dbReference type="Proteomes" id="UP000521943">
    <property type="component" value="Unassembled WGS sequence"/>
</dbReference>
<dbReference type="AlphaFoldDB" id="A0A8H6LV81"/>
<evidence type="ECO:0000313" key="2">
    <source>
        <dbReference type="Proteomes" id="UP000521943"/>
    </source>
</evidence>
<reference evidence="1 2" key="1">
    <citation type="submission" date="2020-07" db="EMBL/GenBank/DDBJ databases">
        <title>Comparative genomics of pyrophilous fungi reveals a link between fire events and developmental genes.</title>
        <authorList>
            <consortium name="DOE Joint Genome Institute"/>
            <person name="Steindorff A.S."/>
            <person name="Carver A."/>
            <person name="Calhoun S."/>
            <person name="Stillman K."/>
            <person name="Liu H."/>
            <person name="Lipzen A."/>
            <person name="Pangilinan J."/>
            <person name="Labutti K."/>
            <person name="Bruns T.D."/>
            <person name="Grigoriev I.V."/>
        </authorList>
    </citation>
    <scope>NUCLEOTIDE SEQUENCE [LARGE SCALE GENOMIC DNA]</scope>
    <source>
        <strain evidence="1 2">CBS 144469</strain>
    </source>
</reference>
<proteinExistence type="predicted"/>